<gene>
    <name evidence="2" type="ORF">PARMNEM_LOCUS8690</name>
</gene>
<comment type="caution">
    <text evidence="2">The sequence shown here is derived from an EMBL/GenBank/DDBJ whole genome shotgun (WGS) entry which is preliminary data.</text>
</comment>
<organism evidence="2 3">
    <name type="scientific">Parnassius mnemosyne</name>
    <name type="common">clouded apollo</name>
    <dbReference type="NCBI Taxonomy" id="213953"/>
    <lineage>
        <taxon>Eukaryota</taxon>
        <taxon>Metazoa</taxon>
        <taxon>Ecdysozoa</taxon>
        <taxon>Arthropoda</taxon>
        <taxon>Hexapoda</taxon>
        <taxon>Insecta</taxon>
        <taxon>Pterygota</taxon>
        <taxon>Neoptera</taxon>
        <taxon>Endopterygota</taxon>
        <taxon>Lepidoptera</taxon>
        <taxon>Glossata</taxon>
        <taxon>Ditrysia</taxon>
        <taxon>Papilionoidea</taxon>
        <taxon>Papilionidae</taxon>
        <taxon>Parnassiinae</taxon>
        <taxon>Parnassini</taxon>
        <taxon>Parnassius</taxon>
        <taxon>Driopa</taxon>
    </lineage>
</organism>
<keyword evidence="3" id="KW-1185">Reference proteome</keyword>
<dbReference type="EMBL" id="CAVLGL010000082">
    <property type="protein sequence ID" value="CAK1587994.1"/>
    <property type="molecule type" value="Genomic_DNA"/>
</dbReference>
<evidence type="ECO:0000313" key="2">
    <source>
        <dbReference type="EMBL" id="CAK1587994.1"/>
    </source>
</evidence>
<keyword evidence="1" id="KW-0175">Coiled coil</keyword>
<feature type="coiled-coil region" evidence="1">
    <location>
        <begin position="18"/>
        <end position="72"/>
    </location>
</feature>
<dbReference type="AlphaFoldDB" id="A0AAV1L1Q3"/>
<reference evidence="2 3" key="1">
    <citation type="submission" date="2023-11" db="EMBL/GenBank/DDBJ databases">
        <authorList>
            <person name="Hedman E."/>
            <person name="Englund M."/>
            <person name="Stromberg M."/>
            <person name="Nyberg Akerstrom W."/>
            <person name="Nylinder S."/>
            <person name="Jareborg N."/>
            <person name="Kallberg Y."/>
            <person name="Kronander E."/>
        </authorList>
    </citation>
    <scope>NUCLEOTIDE SEQUENCE [LARGE SCALE GENOMIC DNA]</scope>
</reference>
<evidence type="ECO:0000313" key="3">
    <source>
        <dbReference type="Proteomes" id="UP001314205"/>
    </source>
</evidence>
<proteinExistence type="predicted"/>
<evidence type="ECO:0000256" key="1">
    <source>
        <dbReference type="SAM" id="Coils"/>
    </source>
</evidence>
<accession>A0AAV1L1Q3</accession>
<name>A0AAV1L1Q3_9NEOP</name>
<sequence>MDTSTWDLQITEELDAFCIKFEEKIEREQQQLKACKKKYELEMKLAQEMKLNSELTQQLEELNRRGGELERVCATFESLTITESDRNRLDNAKEMYQVAKEMTGLRPDFSAPLNIAKGYVKNEARRLLQAFEHDVGDTEALWTLIKNTATQGWPVINDKENMVPN</sequence>
<protein>
    <submittedName>
        <fullName evidence="2">Uncharacterized protein</fullName>
    </submittedName>
</protein>
<dbReference type="Proteomes" id="UP001314205">
    <property type="component" value="Unassembled WGS sequence"/>
</dbReference>